<dbReference type="AlphaFoldDB" id="A0A8S4SAU7"/>
<evidence type="ECO:0000313" key="2">
    <source>
        <dbReference type="Proteomes" id="UP000838756"/>
    </source>
</evidence>
<gene>
    <name evidence="1" type="primary">jg11763</name>
    <name evidence="1" type="ORF">PAEG_LOCUS20975</name>
</gene>
<keyword evidence="2" id="KW-1185">Reference proteome</keyword>
<proteinExistence type="predicted"/>
<comment type="caution">
    <text evidence="1">The sequence shown here is derived from an EMBL/GenBank/DDBJ whole genome shotgun (WGS) entry which is preliminary data.</text>
</comment>
<reference evidence="1" key="1">
    <citation type="submission" date="2022-03" db="EMBL/GenBank/DDBJ databases">
        <authorList>
            <person name="Lindestad O."/>
        </authorList>
    </citation>
    <scope>NUCLEOTIDE SEQUENCE</scope>
</reference>
<evidence type="ECO:0000313" key="1">
    <source>
        <dbReference type="EMBL" id="CAH2245117.1"/>
    </source>
</evidence>
<dbReference type="EMBL" id="CAKXAJ010025890">
    <property type="protein sequence ID" value="CAH2245117.1"/>
    <property type="molecule type" value="Genomic_DNA"/>
</dbReference>
<name>A0A8S4SAU7_9NEOP</name>
<accession>A0A8S4SAU7</accession>
<sequence length="94" mass="10761">MKSASCVYVNHIRMPPFTASRCSVEEWCRWNKIMKFLSTLAKVYPLKNRQAGNITSVLYSNIAWQCKATIVSETWMKNASYEMTGCQPVAKKCT</sequence>
<dbReference type="Proteomes" id="UP000838756">
    <property type="component" value="Unassembled WGS sequence"/>
</dbReference>
<organism evidence="1 2">
    <name type="scientific">Pararge aegeria aegeria</name>
    <dbReference type="NCBI Taxonomy" id="348720"/>
    <lineage>
        <taxon>Eukaryota</taxon>
        <taxon>Metazoa</taxon>
        <taxon>Ecdysozoa</taxon>
        <taxon>Arthropoda</taxon>
        <taxon>Hexapoda</taxon>
        <taxon>Insecta</taxon>
        <taxon>Pterygota</taxon>
        <taxon>Neoptera</taxon>
        <taxon>Endopterygota</taxon>
        <taxon>Lepidoptera</taxon>
        <taxon>Glossata</taxon>
        <taxon>Ditrysia</taxon>
        <taxon>Papilionoidea</taxon>
        <taxon>Nymphalidae</taxon>
        <taxon>Satyrinae</taxon>
        <taxon>Satyrini</taxon>
        <taxon>Parargina</taxon>
        <taxon>Pararge</taxon>
    </lineage>
</organism>
<protein>
    <submittedName>
        <fullName evidence="1">Jg11763 protein</fullName>
    </submittedName>
</protein>